<proteinExistence type="predicted"/>
<evidence type="ECO:0000313" key="6">
    <source>
        <dbReference type="Proteomes" id="UP001626603"/>
    </source>
</evidence>
<keyword evidence="1" id="KW-0408">Iron</keyword>
<accession>A0ABD8A6J6</accession>
<evidence type="ECO:0000313" key="5">
    <source>
        <dbReference type="EMBL" id="WOX55141.1"/>
    </source>
</evidence>
<reference evidence="5 6" key="1">
    <citation type="submission" date="2023-10" db="EMBL/GenBank/DDBJ databases">
        <title>The complete genome sequence of Methanoculleus palmolei DSM 4273.</title>
        <authorList>
            <person name="Lai S.-J."/>
            <person name="You Y.-T."/>
            <person name="Chen S.-C."/>
        </authorList>
    </citation>
    <scope>NUCLEOTIDE SEQUENCE [LARGE SCALE GENOMIC DNA]</scope>
    <source>
        <strain evidence="5 6">DSM 4273</strain>
    </source>
</reference>
<gene>
    <name evidence="5" type="ORF">R6Y95_06615</name>
</gene>
<feature type="region of interest" description="Disordered" evidence="4">
    <location>
        <begin position="1"/>
        <end position="37"/>
    </location>
</feature>
<organism evidence="5 6">
    <name type="scientific">Methanoculleus palmolei</name>
    <dbReference type="NCBI Taxonomy" id="72612"/>
    <lineage>
        <taxon>Archaea</taxon>
        <taxon>Methanobacteriati</taxon>
        <taxon>Methanobacteriota</taxon>
        <taxon>Stenosarchaea group</taxon>
        <taxon>Methanomicrobia</taxon>
        <taxon>Methanomicrobiales</taxon>
        <taxon>Methanomicrobiaceae</taxon>
        <taxon>Methanoculleus</taxon>
    </lineage>
</organism>
<evidence type="ECO:0000256" key="2">
    <source>
        <dbReference type="ARBA" id="ARBA00022596"/>
    </source>
</evidence>
<dbReference type="GO" id="GO:0016491">
    <property type="term" value="F:oxidoreductase activity"/>
    <property type="evidence" value="ECO:0007669"/>
    <property type="project" value="UniProtKB-KW"/>
</dbReference>
<keyword evidence="2" id="KW-0533">Nickel</keyword>
<dbReference type="InterPro" id="IPR016101">
    <property type="entry name" value="CO_DH_a-bundle"/>
</dbReference>
<dbReference type="EMBL" id="CP137641">
    <property type="protein sequence ID" value="WOX55141.1"/>
    <property type="molecule type" value="Genomic_DNA"/>
</dbReference>
<keyword evidence="6" id="KW-1185">Reference proteome</keyword>
<sequence length="142" mass="15279">MNSTTACNTGSCGGPDGPSCTVPAHKETSRNEPPVEETDQVWIEAGFLPPAGYRQAVALLHRLAMNGEPVAPLLSHALTAAPEILSGPEHDQNYRVLNPAKLRRTAEEFGIDLTDRNNTEIARAVTLAIIGEYGVKKPEDHI</sequence>
<keyword evidence="1" id="KW-0004">4Fe-4S</keyword>
<dbReference type="Gene3D" id="1.20.1270.30">
    <property type="match status" value="1"/>
</dbReference>
<keyword evidence="1" id="KW-0479">Metal-binding</keyword>
<evidence type="ECO:0000256" key="1">
    <source>
        <dbReference type="ARBA" id="ARBA00022485"/>
    </source>
</evidence>
<evidence type="ECO:0000256" key="4">
    <source>
        <dbReference type="SAM" id="MobiDB-lite"/>
    </source>
</evidence>
<feature type="compositionally biased region" description="Polar residues" evidence="4">
    <location>
        <begin position="1"/>
        <end position="10"/>
    </location>
</feature>
<name>A0ABD8A6J6_9EURY</name>
<evidence type="ECO:0000256" key="3">
    <source>
        <dbReference type="ARBA" id="ARBA00023002"/>
    </source>
</evidence>
<dbReference type="AlphaFoldDB" id="A0ABD8A6J6"/>
<dbReference type="Proteomes" id="UP001626603">
    <property type="component" value="Chromosome"/>
</dbReference>
<keyword evidence="1" id="KW-0411">Iron-sulfur</keyword>
<protein>
    <submittedName>
        <fullName evidence="5">Uncharacterized protein</fullName>
    </submittedName>
</protein>
<keyword evidence="3" id="KW-0560">Oxidoreductase</keyword>
<dbReference type="GO" id="GO:0051539">
    <property type="term" value="F:4 iron, 4 sulfur cluster binding"/>
    <property type="evidence" value="ECO:0007669"/>
    <property type="project" value="UniProtKB-KW"/>
</dbReference>